<evidence type="ECO:0000256" key="3">
    <source>
        <dbReference type="ARBA" id="ARBA00022825"/>
    </source>
</evidence>
<proteinExistence type="inferred from homology"/>
<keyword evidence="8" id="KW-1185">Reference proteome</keyword>
<organism evidence="9">
    <name type="scientific">Rodentolepis nana</name>
    <name type="common">Dwarf tapeworm</name>
    <name type="synonym">Hymenolepis nana</name>
    <dbReference type="NCBI Taxonomy" id="102285"/>
    <lineage>
        <taxon>Eukaryota</taxon>
        <taxon>Metazoa</taxon>
        <taxon>Spiralia</taxon>
        <taxon>Lophotrochozoa</taxon>
        <taxon>Platyhelminthes</taxon>
        <taxon>Cestoda</taxon>
        <taxon>Eucestoda</taxon>
        <taxon>Cyclophyllidea</taxon>
        <taxon>Hymenolepididae</taxon>
        <taxon>Rodentolepis</taxon>
    </lineage>
</organism>
<name>A0A0R3TSR7_RODNA</name>
<keyword evidence="3" id="KW-0720">Serine protease</keyword>
<dbReference type="PROSITE" id="PS51892">
    <property type="entry name" value="SUBTILASE"/>
    <property type="match status" value="1"/>
</dbReference>
<dbReference type="PRINTS" id="PR00723">
    <property type="entry name" value="SUBTILISIN"/>
</dbReference>
<dbReference type="PANTHER" id="PTHR42884">
    <property type="entry name" value="PROPROTEIN CONVERTASE SUBTILISIN/KEXIN-RELATED"/>
    <property type="match status" value="1"/>
</dbReference>
<dbReference type="InterPro" id="IPR000209">
    <property type="entry name" value="Peptidase_S8/S53_dom"/>
</dbReference>
<dbReference type="Pfam" id="PF00082">
    <property type="entry name" value="Peptidase_S8"/>
    <property type="match status" value="1"/>
</dbReference>
<dbReference type="Gene3D" id="3.40.50.200">
    <property type="entry name" value="Peptidase S8/S53 domain"/>
    <property type="match status" value="1"/>
</dbReference>
<accession>A0A0R3TSR7</accession>
<gene>
    <name evidence="7" type="ORF">HNAJ_LOCUS10706</name>
</gene>
<reference evidence="7 8" key="2">
    <citation type="submission" date="2018-11" db="EMBL/GenBank/DDBJ databases">
        <authorList>
            <consortium name="Pathogen Informatics"/>
        </authorList>
    </citation>
    <scope>NUCLEOTIDE SEQUENCE [LARGE SCALE GENOMIC DNA]</scope>
</reference>
<evidence type="ECO:0000256" key="2">
    <source>
        <dbReference type="ARBA" id="ARBA00022801"/>
    </source>
</evidence>
<evidence type="ECO:0000313" key="8">
    <source>
        <dbReference type="Proteomes" id="UP000278807"/>
    </source>
</evidence>
<dbReference type="GO" id="GO:0016020">
    <property type="term" value="C:membrane"/>
    <property type="evidence" value="ECO:0007669"/>
    <property type="project" value="TreeGrafter"/>
</dbReference>
<dbReference type="SUPFAM" id="SSF52743">
    <property type="entry name" value="Subtilisin-like"/>
    <property type="match status" value="1"/>
</dbReference>
<dbReference type="InterPro" id="IPR015500">
    <property type="entry name" value="Peptidase_S8_subtilisin-rel"/>
</dbReference>
<keyword evidence="2" id="KW-0378">Hydrolase</keyword>
<evidence type="ECO:0000256" key="1">
    <source>
        <dbReference type="ARBA" id="ARBA00022670"/>
    </source>
</evidence>
<dbReference type="EMBL" id="UZAE01013174">
    <property type="protein sequence ID" value="VDO08567.1"/>
    <property type="molecule type" value="Genomic_DNA"/>
</dbReference>
<evidence type="ECO:0000256" key="4">
    <source>
        <dbReference type="PROSITE-ProRule" id="PRU01240"/>
    </source>
</evidence>
<evidence type="ECO:0000256" key="5">
    <source>
        <dbReference type="SAM" id="SignalP"/>
    </source>
</evidence>
<dbReference type="GO" id="GO:0016485">
    <property type="term" value="P:protein processing"/>
    <property type="evidence" value="ECO:0007669"/>
    <property type="project" value="TreeGrafter"/>
</dbReference>
<feature type="chain" id="PRO_5043132075" evidence="5">
    <location>
        <begin position="23"/>
        <end position="284"/>
    </location>
</feature>
<feature type="domain" description="Peptidase S8/S53" evidence="6">
    <location>
        <begin position="179"/>
        <end position="260"/>
    </location>
</feature>
<comment type="similarity">
    <text evidence="4">Belongs to the peptidase S8 family.</text>
</comment>
<comment type="caution">
    <text evidence="4">Lacks conserved residue(s) required for the propagation of feature annotation.</text>
</comment>
<evidence type="ECO:0000313" key="9">
    <source>
        <dbReference type="WBParaSite" id="HNAJ_0001071101-mRNA-1"/>
    </source>
</evidence>
<evidence type="ECO:0000259" key="6">
    <source>
        <dbReference type="Pfam" id="PF00082"/>
    </source>
</evidence>
<dbReference type="AlphaFoldDB" id="A0A0R3TSR7"/>
<dbReference type="Proteomes" id="UP000278807">
    <property type="component" value="Unassembled WGS sequence"/>
</dbReference>
<keyword evidence="1" id="KW-0645">Protease</keyword>
<evidence type="ECO:0000313" key="7">
    <source>
        <dbReference type="EMBL" id="VDO08567.1"/>
    </source>
</evidence>
<dbReference type="STRING" id="102285.A0A0R3TSR7"/>
<reference evidence="9" key="1">
    <citation type="submission" date="2017-02" db="UniProtKB">
        <authorList>
            <consortium name="WormBaseParasite"/>
        </authorList>
    </citation>
    <scope>IDENTIFICATION</scope>
</reference>
<dbReference type="WBParaSite" id="HNAJ_0001071101-mRNA-1">
    <property type="protein sequence ID" value="HNAJ_0001071101-mRNA-1"/>
    <property type="gene ID" value="HNAJ_0001071101"/>
</dbReference>
<dbReference type="InterPro" id="IPR036852">
    <property type="entry name" value="Peptidase_S8/S53_dom_sf"/>
</dbReference>
<sequence>MSFIYSSKLTSLLIIFTLSVTGKNHFVITGFPSVSELDYLINFLGLEYRSRGSLGSDLHYFITTRTGDSLLELYETILTFPWVRIIEHQYPLYIQKKSLIYNSNSDESEAPVQLIELPNDDEYRLVYEHHAKLLIEKLKFNDPNAPYMWQLLNSGNKLIGKTPGIDINAYPVYAANITGKNVMAVVVDDALDTTHEDLSPNINSDYLADLQNDTRLDARGTDAKMPKSQDHGTEVAGLYAAVANNSKCAFGVAYDAKLGGELFNRLIHLIYDIIKGASAIVSWS</sequence>
<feature type="signal peptide" evidence="5">
    <location>
        <begin position="1"/>
        <end position="22"/>
    </location>
</feature>
<dbReference type="OrthoDB" id="300641at2759"/>
<keyword evidence="5" id="KW-0732">Signal</keyword>
<dbReference type="GO" id="GO:0004252">
    <property type="term" value="F:serine-type endopeptidase activity"/>
    <property type="evidence" value="ECO:0007669"/>
    <property type="project" value="InterPro"/>
</dbReference>
<protein>
    <submittedName>
        <fullName evidence="9">Peptidase_S8 domain-containing protein</fullName>
    </submittedName>
</protein>
<dbReference type="PANTHER" id="PTHR42884:SF14">
    <property type="entry name" value="NEUROENDOCRINE CONVERTASE 1"/>
    <property type="match status" value="1"/>
</dbReference>